<evidence type="ECO:0008006" key="5">
    <source>
        <dbReference type="Google" id="ProtNLM"/>
    </source>
</evidence>
<feature type="region of interest" description="Disordered" evidence="1">
    <location>
        <begin position="116"/>
        <end position="135"/>
    </location>
</feature>
<evidence type="ECO:0000313" key="4">
    <source>
        <dbReference type="Proteomes" id="UP000462922"/>
    </source>
</evidence>
<reference evidence="3 4" key="1">
    <citation type="journal article" date="2019" name="Nat. Med.">
        <title>A library of human gut bacterial isolates paired with longitudinal multiomics data enables mechanistic microbiome research.</title>
        <authorList>
            <person name="Poyet M."/>
            <person name="Groussin M."/>
            <person name="Gibbons S.M."/>
            <person name="Avila-Pacheco J."/>
            <person name="Jiang X."/>
            <person name="Kearney S.M."/>
            <person name="Perrotta A.R."/>
            <person name="Berdy B."/>
            <person name="Zhao S."/>
            <person name="Lieberman T.D."/>
            <person name="Swanson P.K."/>
            <person name="Smith M."/>
            <person name="Roesemann S."/>
            <person name="Alexander J.E."/>
            <person name="Rich S.A."/>
            <person name="Livny J."/>
            <person name="Vlamakis H."/>
            <person name="Clish C."/>
            <person name="Bullock K."/>
            <person name="Deik A."/>
            <person name="Scott J."/>
            <person name="Pierce K.A."/>
            <person name="Xavier R.J."/>
            <person name="Alm E.J."/>
        </authorList>
    </citation>
    <scope>NUCLEOTIDE SEQUENCE [LARGE SCALE GENOMIC DNA]</scope>
    <source>
        <strain evidence="3 4">BIOML-A110</strain>
    </source>
</reference>
<comment type="caution">
    <text evidence="3">The sequence shown here is derived from an EMBL/GenBank/DDBJ whole genome shotgun (WGS) entry which is preliminary data.</text>
</comment>
<dbReference type="Proteomes" id="UP000462922">
    <property type="component" value="Unassembled WGS sequence"/>
</dbReference>
<name>A0A7J5RWK9_PHOVU</name>
<accession>A0A7J5RWK9</accession>
<dbReference type="EMBL" id="WDAX01000012">
    <property type="protein sequence ID" value="KAB6574891.1"/>
    <property type="molecule type" value="Genomic_DNA"/>
</dbReference>
<protein>
    <recommendedName>
        <fullName evidence="5">DUF4988 domain-containing protein</fullName>
    </recommendedName>
</protein>
<feature type="signal peptide" evidence="2">
    <location>
        <begin position="1"/>
        <end position="23"/>
    </location>
</feature>
<evidence type="ECO:0000256" key="1">
    <source>
        <dbReference type="SAM" id="MobiDB-lite"/>
    </source>
</evidence>
<feature type="chain" id="PRO_5029483130" description="DUF4988 domain-containing protein" evidence="2">
    <location>
        <begin position="24"/>
        <end position="961"/>
    </location>
</feature>
<sequence>MNKKFLSAVLFGALMVSSTGTFVSCKDYDEDIDRIDKELVDIKSALSALQAKVDAGKYVTNVVKNGDGITVTWSDNSTSTIETIKGDKGEDGKNGTVVTIIDGYWAFDGVKSEYPAKGDKGDKGDQGEPGDAAAAGHDAKISENGYWMVWDTEKAAYVETEYIAGGAVAAQVKGGWNITVKDENGDEQTIFIPSSATMGYMDVLNGANPMHALYGINEKDVEYGPAKKTLKKGLYTTLDRDLEVVVNPQGTDASAYSFNLMNSANVDTELPFKDAVPFKGVLTRATSENAVWVLPHDFVRYENIDDARTKNYLLFKANDGAKHALSLTATLNETIIKTPYDLSAQLKKIGEVNVGLRNLENCAVNVDYTPIVSYISPSVVDAAAVYDYWITLEQSAKNLKNAQLYGVEIDKEGHSFKFTRETGVNNYIEFVYNYILMDGTIVQGDKDAPHFFAYQREEMANAHEITLERLYTPMDAKLIVENDKDPNYNPELRPTTGSWSANEKQVFALNTKAYSLDKIINEMSAIEKAVWKSAVEAGRIDFELIGGEGENNEYWDNWKKGYNVRYAIVDNTITFQFVVSEGYPYNFTLKNAYQLTLTVKDEDTNTPVASIILPFEFTQPTLDITRVNGEKAIWNDKKNVLSIYGDLVKEGDVEIMSVPFYEAFTTAYAKQYTVFGSTAQYYTLSHNENVDNWFTYSGYEVLGQDYATRLQNIPLTNIVYSSLAKEWNTRTLVGNVTTGEANLPIVANYRFYGVYPATKEQVSDFTLRFASLMGDAKKVEAKKEFTSNNVTREVVLTDADFTLVDALDDTFYLFDGVKADGNVDKRSDMNLRQGFEEGTEGFATNFTLANANASAYYYKNGNKVAIPVSVGTVNTNAKFVTNANTKTRAWEPGTISATDVIVTDLGANEAVKSEGYAAVPGGIMIQLPSSIGTTEPVTIEFKLKDVFGVTKTLKVVVKAAK</sequence>
<keyword evidence="2" id="KW-0732">Signal</keyword>
<proteinExistence type="predicted"/>
<evidence type="ECO:0000313" key="3">
    <source>
        <dbReference type="EMBL" id="KAB6574891.1"/>
    </source>
</evidence>
<evidence type="ECO:0000256" key="2">
    <source>
        <dbReference type="SAM" id="SignalP"/>
    </source>
</evidence>
<feature type="compositionally biased region" description="Basic and acidic residues" evidence="1">
    <location>
        <begin position="116"/>
        <end position="126"/>
    </location>
</feature>
<dbReference type="AlphaFoldDB" id="A0A7J5RWK9"/>
<organism evidence="3 4">
    <name type="scientific">Phocaeicola vulgatus</name>
    <name type="common">Bacteroides vulgatus</name>
    <dbReference type="NCBI Taxonomy" id="821"/>
    <lineage>
        <taxon>Bacteria</taxon>
        <taxon>Pseudomonadati</taxon>
        <taxon>Bacteroidota</taxon>
        <taxon>Bacteroidia</taxon>
        <taxon>Bacteroidales</taxon>
        <taxon>Bacteroidaceae</taxon>
        <taxon>Phocaeicola</taxon>
    </lineage>
</organism>
<dbReference type="PROSITE" id="PS51257">
    <property type="entry name" value="PROKAR_LIPOPROTEIN"/>
    <property type="match status" value="1"/>
</dbReference>
<gene>
    <name evidence="3" type="ORF">GAY76_06910</name>
</gene>